<dbReference type="EMBL" id="CAJVQC010036816">
    <property type="protein sequence ID" value="CAG8762193.1"/>
    <property type="molecule type" value="Genomic_DNA"/>
</dbReference>
<reference evidence="1" key="1">
    <citation type="submission" date="2021-06" db="EMBL/GenBank/DDBJ databases">
        <authorList>
            <person name="Kallberg Y."/>
            <person name="Tangrot J."/>
            <person name="Rosling A."/>
        </authorList>
    </citation>
    <scope>NUCLEOTIDE SEQUENCE</scope>
    <source>
        <strain evidence="1">MA461A</strain>
    </source>
</reference>
<feature type="non-terminal residue" evidence="1">
    <location>
        <position position="193"/>
    </location>
</feature>
<proteinExistence type="predicted"/>
<organism evidence="1 2">
    <name type="scientific">Racocetra persica</name>
    <dbReference type="NCBI Taxonomy" id="160502"/>
    <lineage>
        <taxon>Eukaryota</taxon>
        <taxon>Fungi</taxon>
        <taxon>Fungi incertae sedis</taxon>
        <taxon>Mucoromycota</taxon>
        <taxon>Glomeromycotina</taxon>
        <taxon>Glomeromycetes</taxon>
        <taxon>Diversisporales</taxon>
        <taxon>Gigasporaceae</taxon>
        <taxon>Racocetra</taxon>
    </lineage>
</organism>
<protein>
    <submittedName>
        <fullName evidence="1">18575_t:CDS:1</fullName>
    </submittedName>
</protein>
<comment type="caution">
    <text evidence="1">The sequence shown here is derived from an EMBL/GenBank/DDBJ whole genome shotgun (WGS) entry which is preliminary data.</text>
</comment>
<accession>A0ACA9QQ57</accession>
<evidence type="ECO:0000313" key="2">
    <source>
        <dbReference type="Proteomes" id="UP000789920"/>
    </source>
</evidence>
<sequence length="193" mass="23025">MRLENYKYSKKASTIKSVFQSEEMYIDYHNGIFEDAINYCKKDRNRCSKHNRCRCDFFDLTKICCKCDESCLEFRTFARVDDNSGTAPHIIKELYNTIRDSQKKSFKRCFTPCNIYIWGDSRTGKDYLTQLLFPDTYHKSHDDKHWFEGYKEDKIDYVIEVLDDNEKYDSDASMSSLSSNDSETTRRRKKEKT</sequence>
<evidence type="ECO:0000313" key="1">
    <source>
        <dbReference type="EMBL" id="CAG8762193.1"/>
    </source>
</evidence>
<gene>
    <name evidence="1" type="ORF">RPERSI_LOCUS15359</name>
</gene>
<keyword evidence="2" id="KW-1185">Reference proteome</keyword>
<name>A0ACA9QQ57_9GLOM</name>
<dbReference type="Proteomes" id="UP000789920">
    <property type="component" value="Unassembled WGS sequence"/>
</dbReference>